<evidence type="ECO:0000256" key="8">
    <source>
        <dbReference type="ARBA" id="ARBA00023004"/>
    </source>
</evidence>
<keyword evidence="13" id="KW-1185">Reference proteome</keyword>
<comment type="function">
    <text evidence="1">Functions as an electron carrier between membrane-bound cytochrome b6-f and photosystem I in oxygenic photosynthesis.</text>
</comment>
<comment type="caution">
    <text evidence="12">The sequence shown here is derived from an EMBL/GenBank/DDBJ whole genome shotgun (WGS) entry which is preliminary data.</text>
</comment>
<dbReference type="PROSITE" id="PS51007">
    <property type="entry name" value="CYTC"/>
    <property type="match status" value="1"/>
</dbReference>
<dbReference type="Proteomes" id="UP001304461">
    <property type="component" value="Unassembled WGS sequence"/>
</dbReference>
<evidence type="ECO:0000256" key="7">
    <source>
        <dbReference type="ARBA" id="ARBA00022982"/>
    </source>
</evidence>
<evidence type="ECO:0000256" key="5">
    <source>
        <dbReference type="ARBA" id="ARBA00022617"/>
    </source>
</evidence>
<name>A0ABU5RVX6_9CYAN</name>
<dbReference type="InterPro" id="IPR009056">
    <property type="entry name" value="Cyt_c-like_dom"/>
</dbReference>
<keyword evidence="4" id="KW-0813">Transport</keyword>
<keyword evidence="6 10" id="KW-0479">Metal-binding</keyword>
<dbReference type="RefSeq" id="WP_323306054.1">
    <property type="nucleotide sequence ID" value="NZ_JAYGHX010000007.1"/>
</dbReference>
<keyword evidence="7" id="KW-0249">Electron transport</keyword>
<dbReference type="PANTHER" id="PTHR34688">
    <property type="entry name" value="CYTOCHROME C6, CHLOROPLASTIC"/>
    <property type="match status" value="1"/>
</dbReference>
<evidence type="ECO:0000313" key="13">
    <source>
        <dbReference type="Proteomes" id="UP001304461"/>
    </source>
</evidence>
<feature type="domain" description="Cytochrome c" evidence="11">
    <location>
        <begin position="16"/>
        <end position="96"/>
    </location>
</feature>
<sequence length="103" mass="10226">MGPEADAGDGSVLKLSALDAGGSLFGAHCAGCHLQGGNVIRRGKTLKMAALERNGIASPEAIAAIAAGGIGQMGGYAKVLGEGGPEAVAAWVWQQALDGWPRA</sequence>
<organism evidence="12 13">
    <name type="scientific">Cyanobium gracile UHCC 0139</name>
    <dbReference type="NCBI Taxonomy" id="3110308"/>
    <lineage>
        <taxon>Bacteria</taxon>
        <taxon>Bacillati</taxon>
        <taxon>Cyanobacteriota</taxon>
        <taxon>Cyanophyceae</taxon>
        <taxon>Synechococcales</taxon>
        <taxon>Prochlorococcaceae</taxon>
        <taxon>Cyanobium</taxon>
    </lineage>
</organism>
<evidence type="ECO:0000256" key="4">
    <source>
        <dbReference type="ARBA" id="ARBA00022448"/>
    </source>
</evidence>
<dbReference type="InterPro" id="IPR023655">
    <property type="entry name" value="Cyt_C6"/>
</dbReference>
<keyword evidence="9" id="KW-0793">Thylakoid</keyword>
<evidence type="ECO:0000256" key="1">
    <source>
        <dbReference type="ARBA" id="ARBA00002347"/>
    </source>
</evidence>
<evidence type="ECO:0000256" key="3">
    <source>
        <dbReference type="ARBA" id="ARBA00009650"/>
    </source>
</evidence>
<dbReference type="Pfam" id="PF13442">
    <property type="entry name" value="Cytochrome_CBB3"/>
    <property type="match status" value="1"/>
</dbReference>
<dbReference type="Gene3D" id="1.10.760.10">
    <property type="entry name" value="Cytochrome c-like domain"/>
    <property type="match status" value="1"/>
</dbReference>
<reference evidence="12 13" key="1">
    <citation type="submission" date="2023-12" db="EMBL/GenBank/DDBJ databases">
        <title>Baltic Sea Cyanobacteria.</title>
        <authorList>
            <person name="Delbaje E."/>
            <person name="Fewer D.P."/>
            <person name="Shishido T.K."/>
        </authorList>
    </citation>
    <scope>NUCLEOTIDE SEQUENCE [LARGE SCALE GENOMIC DNA]</scope>
    <source>
        <strain evidence="12 13">UHCC 0139</strain>
    </source>
</reference>
<dbReference type="InterPro" id="IPR036909">
    <property type="entry name" value="Cyt_c-like_dom_sf"/>
</dbReference>
<keyword evidence="5 10" id="KW-0349">Heme</keyword>
<evidence type="ECO:0000256" key="10">
    <source>
        <dbReference type="PROSITE-ProRule" id="PRU00433"/>
    </source>
</evidence>
<evidence type="ECO:0000256" key="2">
    <source>
        <dbReference type="ARBA" id="ARBA00004518"/>
    </source>
</evidence>
<evidence type="ECO:0000256" key="9">
    <source>
        <dbReference type="ARBA" id="ARBA00023078"/>
    </source>
</evidence>
<comment type="similarity">
    <text evidence="3">Belongs to the cytochrome c family. PetJ subfamily.</text>
</comment>
<protein>
    <submittedName>
        <fullName evidence="12">C-type cytochrome</fullName>
    </submittedName>
</protein>
<evidence type="ECO:0000256" key="6">
    <source>
        <dbReference type="ARBA" id="ARBA00022723"/>
    </source>
</evidence>
<keyword evidence="8 10" id="KW-0408">Iron</keyword>
<gene>
    <name evidence="12" type="ORF">VB738_11710</name>
</gene>
<dbReference type="SUPFAM" id="SSF46626">
    <property type="entry name" value="Cytochrome c"/>
    <property type="match status" value="1"/>
</dbReference>
<dbReference type="EMBL" id="JAYGHX010000007">
    <property type="protein sequence ID" value="MEA5391922.1"/>
    <property type="molecule type" value="Genomic_DNA"/>
</dbReference>
<comment type="subcellular location">
    <subcellularLocation>
        <location evidence="2">Cellular thylakoid lumen</location>
    </subcellularLocation>
</comment>
<accession>A0ABU5RVX6</accession>
<proteinExistence type="inferred from homology"/>
<evidence type="ECO:0000313" key="12">
    <source>
        <dbReference type="EMBL" id="MEA5391922.1"/>
    </source>
</evidence>
<evidence type="ECO:0000259" key="11">
    <source>
        <dbReference type="PROSITE" id="PS51007"/>
    </source>
</evidence>
<dbReference type="PANTHER" id="PTHR34688:SF2">
    <property type="entry name" value="CYTOCHROME C6, CHLOROPLASTIC"/>
    <property type="match status" value="1"/>
</dbReference>